<dbReference type="EMBL" id="AMZN01000037">
    <property type="protein sequence ID" value="ELR71586.1"/>
    <property type="molecule type" value="Genomic_DNA"/>
</dbReference>
<dbReference type="InterPro" id="IPR045313">
    <property type="entry name" value="CBR1-like"/>
</dbReference>
<dbReference type="SUPFAM" id="SSF51735">
    <property type="entry name" value="NAD(P)-binding Rossmann-fold domains"/>
    <property type="match status" value="1"/>
</dbReference>
<dbReference type="RefSeq" id="WP_009579910.1">
    <property type="nucleotide sequence ID" value="NZ_AMZN01000037.1"/>
</dbReference>
<sequence length="230" mass="24936">MSKTIVVTGGNRGIGYEICRQLATLGHSVILTARDPQKGLRAQQQLQAEGLDTILKMLDVADHESISHFIDDIKTEHQRVDVLINNAAVSQDQGYDSTNIPMDLMQDTINVNFYGIMELTQALLPLIRKSSDGRIVNISSGMGAVSSMGGGYPGYRISKVALNALTQILAADLRGEVTVNSMCPGWVRTGMGGKNAPRSVEKGAETAVWLATAPDIPNGKFLRDKRVILW</sequence>
<dbReference type="PRINTS" id="PR00081">
    <property type="entry name" value="GDHRDH"/>
</dbReference>
<proteinExistence type="inferred from homology"/>
<evidence type="ECO:0000256" key="3">
    <source>
        <dbReference type="ARBA" id="ARBA00023002"/>
    </source>
</evidence>
<evidence type="ECO:0000256" key="1">
    <source>
        <dbReference type="ARBA" id="ARBA00006484"/>
    </source>
</evidence>
<keyword evidence="3" id="KW-0560">Oxidoreductase</keyword>
<dbReference type="AlphaFoldDB" id="L8JRH8"/>
<dbReference type="PRINTS" id="PR00080">
    <property type="entry name" value="SDRFAMILY"/>
</dbReference>
<dbReference type="CDD" id="cd05324">
    <property type="entry name" value="carb_red_PTCR-like_SDR_c"/>
    <property type="match status" value="1"/>
</dbReference>
<gene>
    <name evidence="5" type="ORF">C900_02501</name>
</gene>
<keyword evidence="6" id="KW-1185">Reference proteome</keyword>
<comment type="caution">
    <text evidence="5">The sequence shown here is derived from an EMBL/GenBank/DDBJ whole genome shotgun (WGS) entry which is preliminary data.</text>
</comment>
<dbReference type="OrthoDB" id="5786478at2"/>
<dbReference type="STRING" id="1237149.C900_02501"/>
<reference evidence="5 6" key="1">
    <citation type="submission" date="2012-12" db="EMBL/GenBank/DDBJ databases">
        <title>Genome assembly of Fulvivirga imtechensis AK7.</title>
        <authorList>
            <person name="Nupur N."/>
            <person name="Khatri I."/>
            <person name="Kumar R."/>
            <person name="Subramanian S."/>
            <person name="Pinnaka A."/>
        </authorList>
    </citation>
    <scope>NUCLEOTIDE SEQUENCE [LARGE SCALE GENOMIC DNA]</scope>
    <source>
        <strain evidence="5 6">AK7</strain>
    </source>
</reference>
<dbReference type="PANTHER" id="PTHR43963:SF6">
    <property type="entry name" value="CHAIN DEHYDROGENASE FAMILY PROTEIN, PUTATIVE (AFU_ORTHOLOGUE AFUA_3G15350)-RELATED"/>
    <property type="match status" value="1"/>
</dbReference>
<dbReference type="GO" id="GO:0016616">
    <property type="term" value="F:oxidoreductase activity, acting on the CH-OH group of donors, NAD or NADP as acceptor"/>
    <property type="evidence" value="ECO:0007669"/>
    <property type="project" value="InterPro"/>
</dbReference>
<accession>L8JRH8</accession>
<evidence type="ECO:0000256" key="2">
    <source>
        <dbReference type="ARBA" id="ARBA00022857"/>
    </source>
</evidence>
<dbReference type="PATRIC" id="fig|1237149.3.peg.2368"/>
<dbReference type="InterPro" id="IPR002347">
    <property type="entry name" value="SDR_fam"/>
</dbReference>
<dbReference type="Gene3D" id="3.40.50.720">
    <property type="entry name" value="NAD(P)-binding Rossmann-like Domain"/>
    <property type="match status" value="1"/>
</dbReference>
<dbReference type="InterPro" id="IPR036291">
    <property type="entry name" value="NAD(P)-bd_dom_sf"/>
</dbReference>
<dbReference type="PANTHER" id="PTHR43963">
    <property type="entry name" value="CARBONYL REDUCTASE 1-RELATED"/>
    <property type="match status" value="1"/>
</dbReference>
<evidence type="ECO:0000256" key="4">
    <source>
        <dbReference type="RuleBase" id="RU000363"/>
    </source>
</evidence>
<dbReference type="Proteomes" id="UP000011135">
    <property type="component" value="Unassembled WGS sequence"/>
</dbReference>
<dbReference type="eggNOG" id="COG1028">
    <property type="taxonomic scope" value="Bacteria"/>
</dbReference>
<evidence type="ECO:0000313" key="6">
    <source>
        <dbReference type="Proteomes" id="UP000011135"/>
    </source>
</evidence>
<protein>
    <submittedName>
        <fullName evidence="5">3-oxoacyl-[acyl-carrier protein] reductase</fullName>
    </submittedName>
</protein>
<comment type="similarity">
    <text evidence="1 4">Belongs to the short-chain dehydrogenases/reductases (SDR) family.</text>
</comment>
<organism evidence="5 6">
    <name type="scientific">Fulvivirga imtechensis AK7</name>
    <dbReference type="NCBI Taxonomy" id="1237149"/>
    <lineage>
        <taxon>Bacteria</taxon>
        <taxon>Pseudomonadati</taxon>
        <taxon>Bacteroidota</taxon>
        <taxon>Cytophagia</taxon>
        <taxon>Cytophagales</taxon>
        <taxon>Fulvivirgaceae</taxon>
        <taxon>Fulvivirga</taxon>
    </lineage>
</organism>
<dbReference type="Pfam" id="PF00106">
    <property type="entry name" value="adh_short"/>
    <property type="match status" value="1"/>
</dbReference>
<name>L8JRH8_9BACT</name>
<keyword evidence="2" id="KW-0521">NADP</keyword>
<evidence type="ECO:0000313" key="5">
    <source>
        <dbReference type="EMBL" id="ELR71586.1"/>
    </source>
</evidence>